<reference evidence="2" key="1">
    <citation type="journal article" date="2020" name="Stud. Mycol.">
        <title>101 Dothideomycetes genomes: a test case for predicting lifestyles and emergence of pathogens.</title>
        <authorList>
            <person name="Haridas S."/>
            <person name="Albert R."/>
            <person name="Binder M."/>
            <person name="Bloem J."/>
            <person name="Labutti K."/>
            <person name="Salamov A."/>
            <person name="Andreopoulos B."/>
            <person name="Baker S."/>
            <person name="Barry K."/>
            <person name="Bills G."/>
            <person name="Bluhm B."/>
            <person name="Cannon C."/>
            <person name="Castanera R."/>
            <person name="Culley D."/>
            <person name="Daum C."/>
            <person name="Ezra D."/>
            <person name="Gonzalez J."/>
            <person name="Henrissat B."/>
            <person name="Kuo A."/>
            <person name="Liang C."/>
            <person name="Lipzen A."/>
            <person name="Lutzoni F."/>
            <person name="Magnuson J."/>
            <person name="Mondo S."/>
            <person name="Nolan M."/>
            <person name="Ohm R."/>
            <person name="Pangilinan J."/>
            <person name="Park H.-J."/>
            <person name="Ramirez L."/>
            <person name="Alfaro M."/>
            <person name="Sun H."/>
            <person name="Tritt A."/>
            <person name="Yoshinaga Y."/>
            <person name="Zwiers L.-H."/>
            <person name="Turgeon B."/>
            <person name="Goodwin S."/>
            <person name="Spatafora J."/>
            <person name="Crous P."/>
            <person name="Grigoriev I."/>
        </authorList>
    </citation>
    <scope>NUCLEOTIDE SEQUENCE</scope>
    <source>
        <strain evidence="2">CBS 116435</strain>
    </source>
</reference>
<evidence type="ECO:0000313" key="3">
    <source>
        <dbReference type="Proteomes" id="UP000799441"/>
    </source>
</evidence>
<protein>
    <recommendedName>
        <fullName evidence="4">Chitin-binding type-2 domain-containing protein</fullName>
    </recommendedName>
</protein>
<keyword evidence="3" id="KW-1185">Reference proteome</keyword>
<gene>
    <name evidence="2" type="ORF">K431DRAFT_289567</name>
</gene>
<dbReference type="AlphaFoldDB" id="A0A9P4PYP4"/>
<proteinExistence type="predicted"/>
<dbReference type="OrthoDB" id="3924764at2759"/>
<comment type="caution">
    <text evidence="2">The sequence shown here is derived from an EMBL/GenBank/DDBJ whole genome shotgun (WGS) entry which is preliminary data.</text>
</comment>
<dbReference type="Proteomes" id="UP000799441">
    <property type="component" value="Unassembled WGS sequence"/>
</dbReference>
<evidence type="ECO:0000313" key="2">
    <source>
        <dbReference type="EMBL" id="KAF2716255.1"/>
    </source>
</evidence>
<name>A0A9P4PYP4_9PEZI</name>
<feature type="signal peptide" evidence="1">
    <location>
        <begin position="1"/>
        <end position="18"/>
    </location>
</feature>
<sequence>MNSFWMLQILGAVGAAVGGVLPIGHGCPNCQVASLPYSPLSAVVSNTLLVQESRVIPEPTPIVTFVTSAESIKPDCVPHSICVDGFSCGVRWGGCYDELYCDGNMSPISIPTCSPDPVQPAAIEGTTTIATAIEEKDGAGDAAVVVAMQNP</sequence>
<dbReference type="EMBL" id="MU003884">
    <property type="protein sequence ID" value="KAF2716255.1"/>
    <property type="molecule type" value="Genomic_DNA"/>
</dbReference>
<organism evidence="2 3">
    <name type="scientific">Polychaeton citri CBS 116435</name>
    <dbReference type="NCBI Taxonomy" id="1314669"/>
    <lineage>
        <taxon>Eukaryota</taxon>
        <taxon>Fungi</taxon>
        <taxon>Dikarya</taxon>
        <taxon>Ascomycota</taxon>
        <taxon>Pezizomycotina</taxon>
        <taxon>Dothideomycetes</taxon>
        <taxon>Dothideomycetidae</taxon>
        <taxon>Capnodiales</taxon>
        <taxon>Capnodiaceae</taxon>
        <taxon>Polychaeton</taxon>
    </lineage>
</organism>
<evidence type="ECO:0008006" key="4">
    <source>
        <dbReference type="Google" id="ProtNLM"/>
    </source>
</evidence>
<evidence type="ECO:0000256" key="1">
    <source>
        <dbReference type="SAM" id="SignalP"/>
    </source>
</evidence>
<feature type="chain" id="PRO_5040244543" description="Chitin-binding type-2 domain-containing protein" evidence="1">
    <location>
        <begin position="19"/>
        <end position="151"/>
    </location>
</feature>
<accession>A0A9P4PYP4</accession>
<keyword evidence="1" id="KW-0732">Signal</keyword>